<dbReference type="PANTHER" id="PTHR10803">
    <property type="entry name" value="ARSENICAL PUMP-DRIVING ATPASE ARSENITE-TRANSLOCATING ATPASE"/>
    <property type="match status" value="1"/>
</dbReference>
<keyword evidence="3" id="KW-0067">ATP-binding</keyword>
<dbReference type="NCBIfam" id="TIGR04291">
    <property type="entry name" value="arsen_driv_ArsA"/>
    <property type="match status" value="1"/>
</dbReference>
<keyword evidence="3" id="KW-0547">Nucleotide-binding</keyword>
<feature type="domain" description="AAA+ ATPase" evidence="2">
    <location>
        <begin position="11"/>
        <end position="235"/>
    </location>
</feature>
<dbReference type="SUPFAM" id="SSF52540">
    <property type="entry name" value="P-loop containing nucleoside triphosphate hydrolases"/>
    <property type="match status" value="2"/>
</dbReference>
<name>A0A419V5B5_9BACL</name>
<dbReference type="NCBIfam" id="TIGR00345">
    <property type="entry name" value="GET3_arsA_TRC40"/>
    <property type="match status" value="1"/>
</dbReference>
<dbReference type="InterPro" id="IPR027541">
    <property type="entry name" value="Ars_ATPase"/>
</dbReference>
<gene>
    <name evidence="3" type="ORF">ATL39_1943</name>
</gene>
<dbReference type="InterPro" id="IPR025723">
    <property type="entry name" value="ArsA/GET3_ATPase-like"/>
</dbReference>
<dbReference type="GO" id="GO:0005524">
    <property type="term" value="F:ATP binding"/>
    <property type="evidence" value="ECO:0007669"/>
    <property type="project" value="UniProtKB-KW"/>
</dbReference>
<dbReference type="InterPro" id="IPR027417">
    <property type="entry name" value="P-loop_NTPase"/>
</dbReference>
<dbReference type="InterPro" id="IPR003593">
    <property type="entry name" value="AAA+_ATPase"/>
</dbReference>
<comment type="similarity">
    <text evidence="1">Belongs to the arsA ATPase family.</text>
</comment>
<evidence type="ECO:0000313" key="3">
    <source>
        <dbReference type="EMBL" id="RKD73641.1"/>
    </source>
</evidence>
<dbReference type="SMART" id="SM00382">
    <property type="entry name" value="AAA"/>
    <property type="match status" value="2"/>
</dbReference>
<feature type="domain" description="AAA+ ATPase" evidence="2">
    <location>
        <begin position="327"/>
        <end position="522"/>
    </location>
</feature>
<proteinExistence type="inferred from homology"/>
<dbReference type="Pfam" id="PF02374">
    <property type="entry name" value="ArsA_ATPase"/>
    <property type="match status" value="3"/>
</dbReference>
<sequence length="584" mass="63678">MERLQAESLGSTRYLFFTGKGGVGKTTTACAIGTSLADSGKNVLLVSTDPASNLQDVFEQEIGQTATAIASVSGLHAINLDPEEAAETYRNSVVGPYRGLLPEDAIANMEEQLSGACTTEIAAFDEFSHLLTDKPVAETYDFVLFDTAPTGHTLRLLQLPLAWSSFLETSDHGASCLGPLSGLEAKKELYQEALHTLSDREQTSLILVARPDTSSLKEAERAGHELQEIGIVNQTLIVNGLFERSTEDETAVQLEQGQQKALEAMPAFFTDKQRYYLPLFGFHLTGMDSLRRLWEEETIPPADAEKERPPLELPSLSTIVEKLAPLEKGVFMTMGKGGVGKTTVAASVAMGLVKKGLRVHLTTTDPANHLSYAGLTPEMKDKLKISSIDPKQVVADYKNKVLADVKQELSEEELAYIKEDLESPCTEEIAVFQAFAEVVEQADDEFVIIDTAPTGHTLLLLDSAGSYEKEVERSSGSVNKAVSHLLPRLRNPLETFVAVVTLPEATPVLEAERLQEDLKRASIQPQWWVINQSLYGSGTKDPVLQGRSASEYKWIHKVNTELAERAVLIPWKPAGAAAASIQSV</sequence>
<dbReference type="CDD" id="cd02035">
    <property type="entry name" value="ArsA"/>
    <property type="match status" value="2"/>
</dbReference>
<dbReference type="PIRSF" id="PIRSF001327">
    <property type="entry name" value="Arsenical_pump-driving_ATPase"/>
    <property type="match status" value="1"/>
</dbReference>
<keyword evidence="4" id="KW-1185">Reference proteome</keyword>
<dbReference type="PANTHER" id="PTHR10803:SF3">
    <property type="entry name" value="ATPASE GET3"/>
    <property type="match status" value="1"/>
</dbReference>
<accession>A0A419V5B5</accession>
<dbReference type="GO" id="GO:0015446">
    <property type="term" value="F:ATPase-coupled arsenite transmembrane transporter activity"/>
    <property type="evidence" value="ECO:0007669"/>
    <property type="project" value="InterPro"/>
</dbReference>
<dbReference type="EMBL" id="RAPK01000008">
    <property type="protein sequence ID" value="RKD73641.1"/>
    <property type="molecule type" value="Genomic_DNA"/>
</dbReference>
<organism evidence="3 4">
    <name type="scientific">Sinobaca qinghaiensis</name>
    <dbReference type="NCBI Taxonomy" id="342944"/>
    <lineage>
        <taxon>Bacteria</taxon>
        <taxon>Bacillati</taxon>
        <taxon>Bacillota</taxon>
        <taxon>Bacilli</taxon>
        <taxon>Bacillales</taxon>
        <taxon>Sporolactobacillaceae</taxon>
        <taxon>Sinobaca</taxon>
    </lineage>
</organism>
<dbReference type="RefSeq" id="WP_120193126.1">
    <property type="nucleotide sequence ID" value="NZ_RAPK01000008.1"/>
</dbReference>
<dbReference type="AlphaFoldDB" id="A0A419V5B5"/>
<evidence type="ECO:0000313" key="4">
    <source>
        <dbReference type="Proteomes" id="UP000285120"/>
    </source>
</evidence>
<evidence type="ECO:0000259" key="2">
    <source>
        <dbReference type="SMART" id="SM00382"/>
    </source>
</evidence>
<reference evidence="3 4" key="1">
    <citation type="submission" date="2018-09" db="EMBL/GenBank/DDBJ databases">
        <title>Genomic Encyclopedia of Archaeal and Bacterial Type Strains, Phase II (KMG-II): from individual species to whole genera.</title>
        <authorList>
            <person name="Goeker M."/>
        </authorList>
    </citation>
    <scope>NUCLEOTIDE SEQUENCE [LARGE SCALE GENOMIC DNA]</scope>
    <source>
        <strain evidence="3 4">DSM 17008</strain>
    </source>
</reference>
<evidence type="ECO:0000256" key="1">
    <source>
        <dbReference type="ARBA" id="ARBA00011040"/>
    </source>
</evidence>
<dbReference type="OrthoDB" id="9780677at2"/>
<comment type="caution">
    <text evidence="3">The sequence shown here is derived from an EMBL/GenBank/DDBJ whole genome shotgun (WGS) entry which is preliminary data.</text>
</comment>
<dbReference type="GO" id="GO:0016887">
    <property type="term" value="F:ATP hydrolysis activity"/>
    <property type="evidence" value="ECO:0007669"/>
    <property type="project" value="InterPro"/>
</dbReference>
<dbReference type="Gene3D" id="3.40.50.300">
    <property type="entry name" value="P-loop containing nucleotide triphosphate hydrolases"/>
    <property type="match status" value="2"/>
</dbReference>
<dbReference type="Proteomes" id="UP000285120">
    <property type="component" value="Unassembled WGS sequence"/>
</dbReference>
<protein>
    <submittedName>
        <fullName evidence="3">Arsenite efflux ATP-binding protein ArsA</fullName>
    </submittedName>
</protein>
<dbReference type="InterPro" id="IPR016300">
    <property type="entry name" value="ATPase_ArsA/GET3"/>
</dbReference>